<accession>A0ABU1HCL8</accession>
<gene>
    <name evidence="8" type="ORF">QC821_08065</name>
</gene>
<feature type="transmembrane region" description="Helical" evidence="7">
    <location>
        <begin position="228"/>
        <end position="250"/>
    </location>
</feature>
<dbReference type="NCBIfam" id="TIGR00765">
    <property type="entry name" value="yihY_not_rbn"/>
    <property type="match status" value="1"/>
</dbReference>
<feature type="region of interest" description="Disordered" evidence="6">
    <location>
        <begin position="293"/>
        <end position="326"/>
    </location>
</feature>
<reference evidence="8 9" key="1">
    <citation type="submission" date="2023-04" db="EMBL/GenBank/DDBJ databases">
        <title>A long-awaited taxogenomic arrangement of the family Halomonadaceae.</title>
        <authorList>
            <person name="De La Haba R."/>
            <person name="Chuvochina M."/>
            <person name="Wittouck S."/>
            <person name="Arahal D.R."/>
            <person name="Sanchez-Porro C."/>
            <person name="Hugenholtz P."/>
            <person name="Ventosa A."/>
        </authorList>
    </citation>
    <scope>NUCLEOTIDE SEQUENCE [LARGE SCALE GENOMIC DNA]</scope>
    <source>
        <strain evidence="8 9">DSM 26770</strain>
    </source>
</reference>
<keyword evidence="9" id="KW-1185">Reference proteome</keyword>
<keyword evidence="4 7" id="KW-1133">Transmembrane helix</keyword>
<evidence type="ECO:0000256" key="7">
    <source>
        <dbReference type="SAM" id="Phobius"/>
    </source>
</evidence>
<evidence type="ECO:0000256" key="5">
    <source>
        <dbReference type="ARBA" id="ARBA00023136"/>
    </source>
</evidence>
<evidence type="ECO:0000313" key="9">
    <source>
        <dbReference type="Proteomes" id="UP001251374"/>
    </source>
</evidence>
<evidence type="ECO:0000256" key="1">
    <source>
        <dbReference type="ARBA" id="ARBA00004651"/>
    </source>
</evidence>
<evidence type="ECO:0000256" key="4">
    <source>
        <dbReference type="ARBA" id="ARBA00022989"/>
    </source>
</evidence>
<feature type="transmembrane region" description="Helical" evidence="7">
    <location>
        <begin position="113"/>
        <end position="141"/>
    </location>
</feature>
<dbReference type="InterPro" id="IPR017039">
    <property type="entry name" value="Virul_fac_BrkB"/>
</dbReference>
<name>A0ABU1HCL8_9GAMM</name>
<sequence length="326" mass="35718">MTEDRSNDSPRGRRADKPGQISGLGWLDIAWRVKREMSDDNITMLAAGVAFYALLAVFPALAAIISIWALVLDPYDITRQISELGRFIPPGAASVIEQQANEISENTDAGLSVAALVSLVVAMFVASKGVRGLILGLNIVYGEQERRRLAHKVTVVSALTVGLIVLTLVTIAFIAGLPLVIGMLGLDSTLVTLISLLRWPVLVLMMMLVIAVLYRFGPYRRSPRWEWLSVGTVTATLLWLLGSLALSFYVSHFANFSELYGSLGAVVVLLMWFWLSAFTVLVGAELNGEMERQTRHDTTVGEPRPMGERGAHAADTLGKSHSWRKR</sequence>
<feature type="transmembrane region" description="Helical" evidence="7">
    <location>
        <begin position="42"/>
        <end position="71"/>
    </location>
</feature>
<dbReference type="PANTHER" id="PTHR30213">
    <property type="entry name" value="INNER MEMBRANE PROTEIN YHJD"/>
    <property type="match status" value="1"/>
</dbReference>
<proteinExistence type="predicted"/>
<evidence type="ECO:0000256" key="6">
    <source>
        <dbReference type="SAM" id="MobiDB-lite"/>
    </source>
</evidence>
<comment type="caution">
    <text evidence="8">The sequence shown here is derived from an EMBL/GenBank/DDBJ whole genome shotgun (WGS) entry which is preliminary data.</text>
</comment>
<dbReference type="RefSeq" id="WP_309719439.1">
    <property type="nucleotide sequence ID" value="NZ_JARWAM010000005.1"/>
</dbReference>
<protein>
    <submittedName>
        <fullName evidence="8">YihY/virulence factor BrkB family protein</fullName>
    </submittedName>
</protein>
<feature type="transmembrane region" description="Helical" evidence="7">
    <location>
        <begin position="153"/>
        <end position="177"/>
    </location>
</feature>
<keyword evidence="2" id="KW-1003">Cell membrane</keyword>
<dbReference type="Pfam" id="PF03631">
    <property type="entry name" value="Virul_fac_BrkB"/>
    <property type="match status" value="1"/>
</dbReference>
<evidence type="ECO:0000313" key="8">
    <source>
        <dbReference type="EMBL" id="MDR5905223.1"/>
    </source>
</evidence>
<dbReference type="Proteomes" id="UP001251374">
    <property type="component" value="Unassembled WGS sequence"/>
</dbReference>
<evidence type="ECO:0000256" key="3">
    <source>
        <dbReference type="ARBA" id="ARBA00022692"/>
    </source>
</evidence>
<keyword evidence="3 7" id="KW-0812">Transmembrane</keyword>
<feature type="transmembrane region" description="Helical" evidence="7">
    <location>
        <begin position="262"/>
        <end position="284"/>
    </location>
</feature>
<dbReference type="PIRSF" id="PIRSF035875">
    <property type="entry name" value="RNase_BN"/>
    <property type="match status" value="1"/>
</dbReference>
<dbReference type="EMBL" id="JARWAM010000005">
    <property type="protein sequence ID" value="MDR5905223.1"/>
    <property type="molecule type" value="Genomic_DNA"/>
</dbReference>
<feature type="compositionally biased region" description="Basic and acidic residues" evidence="6">
    <location>
        <begin position="293"/>
        <end position="312"/>
    </location>
</feature>
<feature type="transmembrane region" description="Helical" evidence="7">
    <location>
        <begin position="197"/>
        <end position="216"/>
    </location>
</feature>
<comment type="subcellular location">
    <subcellularLocation>
        <location evidence="1">Cell membrane</location>
        <topology evidence="1">Multi-pass membrane protein</topology>
    </subcellularLocation>
</comment>
<evidence type="ECO:0000256" key="2">
    <source>
        <dbReference type="ARBA" id="ARBA00022475"/>
    </source>
</evidence>
<organism evidence="8 9">
    <name type="scientific">Franzmannia qiaohouensis</name>
    <dbReference type="NCBI Taxonomy" id="1329370"/>
    <lineage>
        <taxon>Bacteria</taxon>
        <taxon>Pseudomonadati</taxon>
        <taxon>Pseudomonadota</taxon>
        <taxon>Gammaproteobacteria</taxon>
        <taxon>Oceanospirillales</taxon>
        <taxon>Halomonadaceae</taxon>
        <taxon>Franzmannia</taxon>
    </lineage>
</organism>
<keyword evidence="5 7" id="KW-0472">Membrane</keyword>
<dbReference type="PANTHER" id="PTHR30213:SF0">
    <property type="entry name" value="UPF0761 MEMBRANE PROTEIN YIHY"/>
    <property type="match status" value="1"/>
</dbReference>